<accession>A0A9P8Q6V9</accession>
<proteinExistence type="predicted"/>
<gene>
    <name evidence="1" type="ORF">WICPIJ_005124</name>
</gene>
<dbReference type="Proteomes" id="UP000774326">
    <property type="component" value="Unassembled WGS sequence"/>
</dbReference>
<comment type="caution">
    <text evidence="1">The sequence shown here is derived from an EMBL/GenBank/DDBJ whole genome shotgun (WGS) entry which is preliminary data.</text>
</comment>
<name>A0A9P8Q6V9_WICPI</name>
<evidence type="ECO:0000313" key="2">
    <source>
        <dbReference type="Proteomes" id="UP000774326"/>
    </source>
</evidence>
<reference evidence="1" key="2">
    <citation type="submission" date="2021-01" db="EMBL/GenBank/DDBJ databases">
        <authorList>
            <person name="Schikora-Tamarit M.A."/>
        </authorList>
    </citation>
    <scope>NUCLEOTIDE SEQUENCE</scope>
    <source>
        <strain evidence="1">CBS2887</strain>
    </source>
</reference>
<organism evidence="1 2">
    <name type="scientific">Wickerhamomyces pijperi</name>
    <name type="common">Yeast</name>
    <name type="synonym">Pichia pijperi</name>
    <dbReference type="NCBI Taxonomy" id="599730"/>
    <lineage>
        <taxon>Eukaryota</taxon>
        <taxon>Fungi</taxon>
        <taxon>Dikarya</taxon>
        <taxon>Ascomycota</taxon>
        <taxon>Saccharomycotina</taxon>
        <taxon>Saccharomycetes</taxon>
        <taxon>Phaffomycetales</taxon>
        <taxon>Wickerhamomycetaceae</taxon>
        <taxon>Wickerhamomyces</taxon>
    </lineage>
</organism>
<dbReference type="AlphaFoldDB" id="A0A9P8Q6V9"/>
<keyword evidence="2" id="KW-1185">Reference proteome</keyword>
<dbReference type="EMBL" id="JAEUBG010002873">
    <property type="protein sequence ID" value="KAH3683924.1"/>
    <property type="molecule type" value="Genomic_DNA"/>
</dbReference>
<reference evidence="1" key="1">
    <citation type="journal article" date="2021" name="Open Biol.">
        <title>Shared evolutionary footprints suggest mitochondrial oxidative damage underlies multiple complex I losses in fungi.</title>
        <authorList>
            <person name="Schikora-Tamarit M.A."/>
            <person name="Marcet-Houben M."/>
            <person name="Nosek J."/>
            <person name="Gabaldon T."/>
        </authorList>
    </citation>
    <scope>NUCLEOTIDE SEQUENCE</scope>
    <source>
        <strain evidence="1">CBS2887</strain>
    </source>
</reference>
<sequence length="119" mass="12659">MKCSALLMLPGMASFSKSCDSTGISNMRSSPSVISFTVSPSTSFSYSSCNFLESVLFTSSTFLDSVLAPLDALFSMSLVKSNERDSIQTLSILCASSKMTMASLDNSLETLSEIFGSSK</sequence>
<evidence type="ECO:0000313" key="1">
    <source>
        <dbReference type="EMBL" id="KAH3683924.1"/>
    </source>
</evidence>
<protein>
    <submittedName>
        <fullName evidence="1">Uncharacterized protein</fullName>
    </submittedName>
</protein>